<dbReference type="PROSITE" id="PS51257">
    <property type="entry name" value="PROKAR_LIPOPROTEIN"/>
    <property type="match status" value="1"/>
</dbReference>
<dbReference type="CDD" id="cd10917">
    <property type="entry name" value="CE4_NodB_like_6s_7s"/>
    <property type="match status" value="1"/>
</dbReference>
<sequence length="298" mass="33490">MRKIIYMLLSLTLIFALSGCRSSSKKQPDLSSSAPQVTNLKVPDPIKPEPSKDNISPKEPAIYDIYGKSNKLSKKEIDAMDAWRKDIVKMSKANPDRLFINGYTEEKVVALTFDDGPDSKITPKILDILKKNNIHGSFFFIGNKVKQYSSVVKRTYEEGNLVLSHSFSHPELTKKNAEEVKNEFISAENAIYSIIKKKPAIARPPYGAVNDTVLKAASEENLKLTIWSTDTLDWSQKEKANIVKNVVDNVRPGEIILMHSNEDKATTAEALPEIITKLKEKGYRFVDLGELLKTNAYK</sequence>
<dbReference type="Pfam" id="PF01522">
    <property type="entry name" value="Polysacc_deac_1"/>
    <property type="match status" value="1"/>
</dbReference>
<feature type="compositionally biased region" description="Basic and acidic residues" evidence="3">
    <location>
        <begin position="44"/>
        <end position="56"/>
    </location>
</feature>
<keyword evidence="4" id="KW-0732">Signal</keyword>
<gene>
    <name evidence="6" type="ORF">JK636_16820</name>
</gene>
<feature type="region of interest" description="Disordered" evidence="3">
    <location>
        <begin position="23"/>
        <end position="57"/>
    </location>
</feature>
<dbReference type="RefSeq" id="WP_202750137.1">
    <property type="nucleotide sequence ID" value="NZ_JAESWC010000014.1"/>
</dbReference>
<evidence type="ECO:0000313" key="6">
    <source>
        <dbReference type="EMBL" id="MBL4937385.1"/>
    </source>
</evidence>
<evidence type="ECO:0000256" key="2">
    <source>
        <dbReference type="ARBA" id="ARBA00022801"/>
    </source>
</evidence>
<reference evidence="6 7" key="1">
    <citation type="submission" date="2021-01" db="EMBL/GenBank/DDBJ databases">
        <title>Genome public.</title>
        <authorList>
            <person name="Liu C."/>
            <person name="Sun Q."/>
        </authorList>
    </citation>
    <scope>NUCLEOTIDE SEQUENCE [LARGE SCALE GENOMIC DNA]</scope>
    <source>
        <strain evidence="6 7">YIM B02515</strain>
    </source>
</reference>
<dbReference type="Gene3D" id="3.20.20.370">
    <property type="entry name" value="Glycoside hydrolase/deacetylase"/>
    <property type="match status" value="1"/>
</dbReference>
<evidence type="ECO:0000256" key="3">
    <source>
        <dbReference type="SAM" id="MobiDB-lite"/>
    </source>
</evidence>
<keyword evidence="2" id="KW-0378">Hydrolase</keyword>
<dbReference type="SUPFAM" id="SSF88713">
    <property type="entry name" value="Glycoside hydrolase/deacetylase"/>
    <property type="match status" value="1"/>
</dbReference>
<protein>
    <submittedName>
        <fullName evidence="6">Polysaccharide deacetylase family protein</fullName>
    </submittedName>
</protein>
<keyword evidence="1" id="KW-0479">Metal-binding</keyword>
<evidence type="ECO:0000313" key="7">
    <source>
        <dbReference type="Proteomes" id="UP000632377"/>
    </source>
</evidence>
<dbReference type="InterPro" id="IPR002509">
    <property type="entry name" value="NODB_dom"/>
</dbReference>
<evidence type="ECO:0000259" key="5">
    <source>
        <dbReference type="PROSITE" id="PS51677"/>
    </source>
</evidence>
<dbReference type="PANTHER" id="PTHR10587:SF133">
    <property type="entry name" value="CHITIN DEACETYLASE 1-RELATED"/>
    <property type="match status" value="1"/>
</dbReference>
<dbReference type="PANTHER" id="PTHR10587">
    <property type="entry name" value="GLYCOSYL TRANSFERASE-RELATED"/>
    <property type="match status" value="1"/>
</dbReference>
<feature type="signal peptide" evidence="4">
    <location>
        <begin position="1"/>
        <end position="18"/>
    </location>
</feature>
<dbReference type="PROSITE" id="PS51677">
    <property type="entry name" value="NODB"/>
    <property type="match status" value="1"/>
</dbReference>
<dbReference type="EMBL" id="JAESWC010000014">
    <property type="protein sequence ID" value="MBL4937385.1"/>
    <property type="molecule type" value="Genomic_DNA"/>
</dbReference>
<organism evidence="6 7">
    <name type="scientific">Clostridium rhizosphaerae</name>
    <dbReference type="NCBI Taxonomy" id="2803861"/>
    <lineage>
        <taxon>Bacteria</taxon>
        <taxon>Bacillati</taxon>
        <taxon>Bacillota</taxon>
        <taxon>Clostridia</taxon>
        <taxon>Eubacteriales</taxon>
        <taxon>Clostridiaceae</taxon>
        <taxon>Clostridium</taxon>
    </lineage>
</organism>
<dbReference type="InterPro" id="IPR011330">
    <property type="entry name" value="Glyco_hydro/deAcase_b/a-brl"/>
</dbReference>
<evidence type="ECO:0000256" key="1">
    <source>
        <dbReference type="ARBA" id="ARBA00022723"/>
    </source>
</evidence>
<evidence type="ECO:0000256" key="4">
    <source>
        <dbReference type="SAM" id="SignalP"/>
    </source>
</evidence>
<proteinExistence type="predicted"/>
<keyword evidence="7" id="KW-1185">Reference proteome</keyword>
<feature type="domain" description="NodB homology" evidence="5">
    <location>
        <begin position="107"/>
        <end position="286"/>
    </location>
</feature>
<accession>A0ABS1TDH2</accession>
<dbReference type="InterPro" id="IPR050248">
    <property type="entry name" value="Polysacc_deacetylase_ArnD"/>
</dbReference>
<dbReference type="Proteomes" id="UP000632377">
    <property type="component" value="Unassembled WGS sequence"/>
</dbReference>
<feature type="chain" id="PRO_5047328901" evidence="4">
    <location>
        <begin position="19"/>
        <end position="298"/>
    </location>
</feature>
<name>A0ABS1TDH2_9CLOT</name>
<comment type="caution">
    <text evidence="6">The sequence shown here is derived from an EMBL/GenBank/DDBJ whole genome shotgun (WGS) entry which is preliminary data.</text>
</comment>